<dbReference type="EMBL" id="JAWWNJ010000045">
    <property type="protein sequence ID" value="KAK7018894.1"/>
    <property type="molecule type" value="Genomic_DNA"/>
</dbReference>
<evidence type="ECO:0000256" key="1">
    <source>
        <dbReference type="SAM" id="SignalP"/>
    </source>
</evidence>
<dbReference type="AlphaFoldDB" id="A0AAW0AZA2"/>
<evidence type="ECO:0000313" key="2">
    <source>
        <dbReference type="EMBL" id="KAK7018894.1"/>
    </source>
</evidence>
<accession>A0AAW0AZA2</accession>
<sequence length="121" mass="13227">MTSVMWVPALLVLLQSSNVNSLALRTIDSVPTPPRALQTSLCPALLPIPLDSRSAFSHARRSRAPDIYKPLDMYLLKAKIDIRATRVASFLQRIPSPGSHCASMWCTLVPSGGSSGKVWRL</sequence>
<name>A0AAW0AZA2_9AGAR</name>
<proteinExistence type="predicted"/>
<organism evidence="2 3">
    <name type="scientific">Favolaschia claudopus</name>
    <dbReference type="NCBI Taxonomy" id="2862362"/>
    <lineage>
        <taxon>Eukaryota</taxon>
        <taxon>Fungi</taxon>
        <taxon>Dikarya</taxon>
        <taxon>Basidiomycota</taxon>
        <taxon>Agaricomycotina</taxon>
        <taxon>Agaricomycetes</taxon>
        <taxon>Agaricomycetidae</taxon>
        <taxon>Agaricales</taxon>
        <taxon>Marasmiineae</taxon>
        <taxon>Mycenaceae</taxon>
        <taxon>Favolaschia</taxon>
    </lineage>
</organism>
<dbReference type="Proteomes" id="UP001362999">
    <property type="component" value="Unassembled WGS sequence"/>
</dbReference>
<protein>
    <recommendedName>
        <fullName evidence="4">Secreted protein</fullName>
    </recommendedName>
</protein>
<comment type="caution">
    <text evidence="2">The sequence shown here is derived from an EMBL/GenBank/DDBJ whole genome shotgun (WGS) entry which is preliminary data.</text>
</comment>
<keyword evidence="1" id="KW-0732">Signal</keyword>
<feature type="non-terminal residue" evidence="2">
    <location>
        <position position="121"/>
    </location>
</feature>
<keyword evidence="3" id="KW-1185">Reference proteome</keyword>
<feature type="signal peptide" evidence="1">
    <location>
        <begin position="1"/>
        <end position="21"/>
    </location>
</feature>
<evidence type="ECO:0000313" key="3">
    <source>
        <dbReference type="Proteomes" id="UP001362999"/>
    </source>
</evidence>
<evidence type="ECO:0008006" key="4">
    <source>
        <dbReference type="Google" id="ProtNLM"/>
    </source>
</evidence>
<feature type="chain" id="PRO_5043350934" description="Secreted protein" evidence="1">
    <location>
        <begin position="22"/>
        <end position="121"/>
    </location>
</feature>
<gene>
    <name evidence="2" type="ORF">R3P38DRAFT_2978996</name>
</gene>
<reference evidence="2 3" key="1">
    <citation type="journal article" date="2024" name="J Genomics">
        <title>Draft genome sequencing and assembly of Favolaschia claudopus CIRM-BRFM 2984 isolated from oak limbs.</title>
        <authorList>
            <person name="Navarro D."/>
            <person name="Drula E."/>
            <person name="Chaduli D."/>
            <person name="Cazenave R."/>
            <person name="Ahrendt S."/>
            <person name="Wang J."/>
            <person name="Lipzen A."/>
            <person name="Daum C."/>
            <person name="Barry K."/>
            <person name="Grigoriev I.V."/>
            <person name="Favel A."/>
            <person name="Rosso M.N."/>
            <person name="Martin F."/>
        </authorList>
    </citation>
    <scope>NUCLEOTIDE SEQUENCE [LARGE SCALE GENOMIC DNA]</scope>
    <source>
        <strain evidence="2 3">CIRM-BRFM 2984</strain>
    </source>
</reference>